<sequence length="112" mass="11956">MGCAQSRVDNEEAVARCKERRNVIKDAVTASKAFAAGHFAYAIALKNTGAALSDYGHGESDQTLDVLDQTHYHQQSHDRGSGTVFAANAGECWEWEKAASGDAGDCECFAGE</sequence>
<evidence type="ECO:0000313" key="2">
    <source>
        <dbReference type="EMBL" id="VVB17193.1"/>
    </source>
</evidence>
<reference evidence="2" key="1">
    <citation type="submission" date="2019-07" db="EMBL/GenBank/DDBJ databases">
        <authorList>
            <person name="Dittberner H."/>
        </authorList>
    </citation>
    <scope>NUCLEOTIDE SEQUENCE [LARGE SCALE GENOMIC DNA]</scope>
</reference>
<comment type="caution">
    <text evidence="2">The sequence shown here is derived from an EMBL/GenBank/DDBJ whole genome shotgun (WGS) entry which is preliminary data.</text>
</comment>
<dbReference type="OrthoDB" id="1919226at2759"/>
<dbReference type="Pfam" id="PF04783">
    <property type="entry name" value="DUF630"/>
    <property type="match status" value="1"/>
</dbReference>
<dbReference type="PANTHER" id="PTHR21450">
    <property type="entry name" value="PROTEIN ALTERED PHOSPHATE STARVATION RESPONSE 1"/>
    <property type="match status" value="1"/>
</dbReference>
<dbReference type="EMBL" id="CABITT030000008">
    <property type="protein sequence ID" value="VVB17193.1"/>
    <property type="molecule type" value="Genomic_DNA"/>
</dbReference>
<protein>
    <recommendedName>
        <fullName evidence="1">DUF630 domain-containing protein</fullName>
    </recommendedName>
</protein>
<evidence type="ECO:0000313" key="3">
    <source>
        <dbReference type="Proteomes" id="UP000489600"/>
    </source>
</evidence>
<proteinExistence type="predicted"/>
<dbReference type="AlphaFoldDB" id="A0A565CTW2"/>
<feature type="domain" description="DUF630" evidence="1">
    <location>
        <begin position="1"/>
        <end position="59"/>
    </location>
</feature>
<evidence type="ECO:0000259" key="1">
    <source>
        <dbReference type="Pfam" id="PF04783"/>
    </source>
</evidence>
<accession>A0A565CTW2</accession>
<organism evidence="2 3">
    <name type="scientific">Arabis nemorensis</name>
    <dbReference type="NCBI Taxonomy" id="586526"/>
    <lineage>
        <taxon>Eukaryota</taxon>
        <taxon>Viridiplantae</taxon>
        <taxon>Streptophyta</taxon>
        <taxon>Embryophyta</taxon>
        <taxon>Tracheophyta</taxon>
        <taxon>Spermatophyta</taxon>
        <taxon>Magnoliopsida</taxon>
        <taxon>eudicotyledons</taxon>
        <taxon>Gunneridae</taxon>
        <taxon>Pentapetalae</taxon>
        <taxon>rosids</taxon>
        <taxon>malvids</taxon>
        <taxon>Brassicales</taxon>
        <taxon>Brassicaceae</taxon>
        <taxon>Arabideae</taxon>
        <taxon>Arabis</taxon>
    </lineage>
</organism>
<dbReference type="PANTHER" id="PTHR21450:SF7">
    <property type="entry name" value="DNA LIGASE (DUF630 AND DUF632)"/>
    <property type="match status" value="1"/>
</dbReference>
<keyword evidence="3" id="KW-1185">Reference proteome</keyword>
<name>A0A565CTW2_9BRAS</name>
<dbReference type="InterPro" id="IPR006868">
    <property type="entry name" value="DUF630"/>
</dbReference>
<gene>
    <name evidence="2" type="ORF">ANE_LOCUS27637</name>
</gene>
<dbReference type="Proteomes" id="UP000489600">
    <property type="component" value="Unassembled WGS sequence"/>
</dbReference>